<organism evidence="1">
    <name type="scientific">Arundo donax</name>
    <name type="common">Giant reed</name>
    <name type="synonym">Donax arundinaceus</name>
    <dbReference type="NCBI Taxonomy" id="35708"/>
    <lineage>
        <taxon>Eukaryota</taxon>
        <taxon>Viridiplantae</taxon>
        <taxon>Streptophyta</taxon>
        <taxon>Embryophyta</taxon>
        <taxon>Tracheophyta</taxon>
        <taxon>Spermatophyta</taxon>
        <taxon>Magnoliopsida</taxon>
        <taxon>Liliopsida</taxon>
        <taxon>Poales</taxon>
        <taxon>Poaceae</taxon>
        <taxon>PACMAD clade</taxon>
        <taxon>Arundinoideae</taxon>
        <taxon>Arundineae</taxon>
        <taxon>Arundo</taxon>
    </lineage>
</organism>
<accession>A0A0A9HND3</accession>
<protein>
    <submittedName>
        <fullName evidence="1">Uncharacterized protein</fullName>
    </submittedName>
</protein>
<proteinExistence type="predicted"/>
<reference evidence="1" key="2">
    <citation type="journal article" date="2015" name="Data Brief">
        <title>Shoot transcriptome of the giant reed, Arundo donax.</title>
        <authorList>
            <person name="Barrero R.A."/>
            <person name="Guerrero F.D."/>
            <person name="Moolhuijzen P."/>
            <person name="Goolsby J.A."/>
            <person name="Tidwell J."/>
            <person name="Bellgard S.E."/>
            <person name="Bellgard M.I."/>
        </authorList>
    </citation>
    <scope>NUCLEOTIDE SEQUENCE</scope>
    <source>
        <tissue evidence="1">Shoot tissue taken approximately 20 cm above the soil surface</tissue>
    </source>
</reference>
<evidence type="ECO:0000313" key="1">
    <source>
        <dbReference type="EMBL" id="JAE38605.1"/>
    </source>
</evidence>
<sequence length="34" mass="4081">MLLRTFIPASKRKYYPLFRCALSVETTAQRLMFQ</sequence>
<dbReference type="EMBL" id="GBRH01159291">
    <property type="protein sequence ID" value="JAE38605.1"/>
    <property type="molecule type" value="Transcribed_RNA"/>
</dbReference>
<reference evidence="1" key="1">
    <citation type="submission" date="2014-09" db="EMBL/GenBank/DDBJ databases">
        <authorList>
            <person name="Magalhaes I.L.F."/>
            <person name="Oliveira U."/>
            <person name="Santos F.R."/>
            <person name="Vidigal T.H.D.A."/>
            <person name="Brescovit A.D."/>
            <person name="Santos A.J."/>
        </authorList>
    </citation>
    <scope>NUCLEOTIDE SEQUENCE</scope>
    <source>
        <tissue evidence="1">Shoot tissue taken approximately 20 cm above the soil surface</tissue>
    </source>
</reference>
<name>A0A0A9HND3_ARUDO</name>
<dbReference type="AlphaFoldDB" id="A0A0A9HND3"/>